<evidence type="ECO:0000313" key="1">
    <source>
        <dbReference type="EMBL" id="GAJ02563.1"/>
    </source>
</evidence>
<gene>
    <name evidence="1" type="ORF">S12H4_28393</name>
</gene>
<dbReference type="EMBL" id="BARW01016281">
    <property type="protein sequence ID" value="GAJ02563.1"/>
    <property type="molecule type" value="Genomic_DNA"/>
</dbReference>
<dbReference type="AlphaFoldDB" id="X1TB59"/>
<proteinExistence type="predicted"/>
<dbReference type="Pfam" id="PF13196">
    <property type="entry name" value="DUF4012"/>
    <property type="match status" value="1"/>
</dbReference>
<comment type="caution">
    <text evidence="1">The sequence shown here is derived from an EMBL/GenBank/DDBJ whole genome shotgun (WGS) entry which is preliminary data.</text>
</comment>
<feature type="non-terminal residue" evidence="1">
    <location>
        <position position="1"/>
    </location>
</feature>
<organism evidence="1">
    <name type="scientific">marine sediment metagenome</name>
    <dbReference type="NCBI Taxonomy" id="412755"/>
    <lineage>
        <taxon>unclassified sequences</taxon>
        <taxon>metagenomes</taxon>
        <taxon>ecological metagenomes</taxon>
    </lineage>
</organism>
<accession>X1TB59</accession>
<dbReference type="InterPro" id="IPR025101">
    <property type="entry name" value="DUF4012"/>
</dbReference>
<protein>
    <submittedName>
        <fullName evidence="1">Uncharacterized protein</fullName>
    </submittedName>
</protein>
<sequence>KLYLDQLWDKLSLMETGRSEQEIQLVREQLPFTREKITLTRQIVDVLPQVLAFTGKKTYLLLLQDNLELRPTGGFISSYGLITFANGKLLDFQIRDIYATDNQLKGRVKPPLPLEKYLGEKSWYFRDSNWDPHFPASGVKAEWFLKTAIERDVDGVIAFNFNFLQKILQALGPVELLESGEKITTDNLLERAGYYSIVDKETKKDFAGQVTTAVLEKVKEVQNQEWVGVIQAMEEALEEKDLLLVFHDEHVAKLFNSKGVGWSNSHYL</sequence>
<name>X1TB59_9ZZZZ</name>
<reference evidence="1" key="1">
    <citation type="journal article" date="2014" name="Front. Microbiol.">
        <title>High frequency of phylogenetically diverse reductive dehalogenase-homologous genes in deep subseafloor sedimentary metagenomes.</title>
        <authorList>
            <person name="Kawai M."/>
            <person name="Futagami T."/>
            <person name="Toyoda A."/>
            <person name="Takaki Y."/>
            <person name="Nishi S."/>
            <person name="Hori S."/>
            <person name="Arai W."/>
            <person name="Tsubouchi T."/>
            <person name="Morono Y."/>
            <person name="Uchiyama I."/>
            <person name="Ito T."/>
            <person name="Fujiyama A."/>
            <person name="Inagaki F."/>
            <person name="Takami H."/>
        </authorList>
    </citation>
    <scope>NUCLEOTIDE SEQUENCE</scope>
    <source>
        <strain evidence="1">Expedition CK06-06</strain>
    </source>
</reference>